<keyword evidence="2" id="KW-1185">Reference proteome</keyword>
<gene>
    <name evidence="1" type="ORF">ABR189_01995</name>
</gene>
<dbReference type="RefSeq" id="WP_354658765.1">
    <property type="nucleotide sequence ID" value="NZ_JBEXAC010000001.1"/>
</dbReference>
<evidence type="ECO:0000313" key="2">
    <source>
        <dbReference type="Proteomes" id="UP001549749"/>
    </source>
</evidence>
<proteinExistence type="predicted"/>
<name>A0ABV2SZB0_9BACT</name>
<accession>A0ABV2SZB0</accession>
<protein>
    <submittedName>
        <fullName evidence="1">Uncharacterized protein</fullName>
    </submittedName>
</protein>
<evidence type="ECO:0000313" key="1">
    <source>
        <dbReference type="EMBL" id="MET6996117.1"/>
    </source>
</evidence>
<dbReference type="EMBL" id="JBEXAC010000001">
    <property type="protein sequence ID" value="MET6996117.1"/>
    <property type="molecule type" value="Genomic_DNA"/>
</dbReference>
<dbReference type="Proteomes" id="UP001549749">
    <property type="component" value="Unassembled WGS sequence"/>
</dbReference>
<sequence length="174" mass="19393">MNFGKIMPSLLVTAMYTVACTGTAVKNHKHKPPDSIAALPTDTMIVGEDNVNPGQLTSWSQLLNYNGKYADETNLLGTEPLASRLKQLLGKAEKTFLERYQVIPPVEIKDGILYNEGCKPHYCLSDEAVIAIDMNRDVIYAGIAVDSVVTLYSENSEAVFPQKLLQWKQKFEQR</sequence>
<organism evidence="1 2">
    <name type="scientific">Chitinophaga defluvii</name>
    <dbReference type="NCBI Taxonomy" id="3163343"/>
    <lineage>
        <taxon>Bacteria</taxon>
        <taxon>Pseudomonadati</taxon>
        <taxon>Bacteroidota</taxon>
        <taxon>Chitinophagia</taxon>
        <taxon>Chitinophagales</taxon>
        <taxon>Chitinophagaceae</taxon>
        <taxon>Chitinophaga</taxon>
    </lineage>
</organism>
<reference evidence="1 2" key="1">
    <citation type="submission" date="2024-06" db="EMBL/GenBank/DDBJ databases">
        <title>Chitinophaga defluvii sp. nov., isolated from municipal sewage.</title>
        <authorList>
            <person name="Zhang L."/>
        </authorList>
    </citation>
    <scope>NUCLEOTIDE SEQUENCE [LARGE SCALE GENOMIC DNA]</scope>
    <source>
        <strain evidence="1 2">H8</strain>
    </source>
</reference>
<comment type="caution">
    <text evidence="1">The sequence shown here is derived from an EMBL/GenBank/DDBJ whole genome shotgun (WGS) entry which is preliminary data.</text>
</comment>